<dbReference type="KEGG" id="ome:OLMES_3560"/>
<dbReference type="InterPro" id="IPR045851">
    <property type="entry name" value="AMP-bd_C_sf"/>
</dbReference>
<comment type="similarity">
    <text evidence="4 12">Belongs to the FliF family.</text>
</comment>
<keyword evidence="8 14" id="KW-1133">Transmembrane helix</keyword>
<evidence type="ECO:0000259" key="16">
    <source>
        <dbReference type="Pfam" id="PF08345"/>
    </source>
</evidence>
<sequence length="572" mass="62464">MASVPAEVNPEAQVPETEETSMNIGGDPQNDMLLGFNKLTLMRQIGLMVGLAASVALGLAVVLWAQEPNYQPLLTNLHNYDPDEITTLLNDNGINYKIEPKTGILMVETDDIYTARLKLASAGVKEDTGIGYEIMDQDQSLGSSQFMETTRFKRGLEGELARTISSLRNVRTARVHLAVPKRSVFVRDVRKPSASVFVEVYAGRELTKENVSSIVNLVASSVPEMSDKDVTVVDQRGNLLSKNDEDAEAKEIAKEFEYSRKVESVLNSRVVSILEPIIGAGRFRSEVSADVDFTEIESAEEVFNPDLQALRSEQTVDEQRVNGADGGVPGALSNQPPGNATAPELANGQPGAANPQMADIRKQATRNYEVDRSVSYTRHQTGKVARLTVAVVVDDIKRIDPESGDLSYVPWPAAELERLTILVRNAVGYSAARGDSVTVINSPFAPEEVVPVEEIPLWQQAWVLEWIKPFIAFLVFVILLFGLVRPTLKSLAKSGEAEKELALAGDEEGLATLDELEDTDAMSKVTLSATDEFLLPGASEGYDKQLNALKGLVAEDPARVAQVIRQWVNADE</sequence>
<evidence type="ECO:0000256" key="6">
    <source>
        <dbReference type="ARBA" id="ARBA00022475"/>
    </source>
</evidence>
<feature type="transmembrane region" description="Helical" evidence="14">
    <location>
        <begin position="466"/>
        <end position="484"/>
    </location>
</feature>
<feature type="transmembrane region" description="Helical" evidence="14">
    <location>
        <begin position="45"/>
        <end position="65"/>
    </location>
</feature>
<dbReference type="InterPro" id="IPR000067">
    <property type="entry name" value="FlgMring_FliF"/>
</dbReference>
<keyword evidence="10 12" id="KW-0975">Bacterial flagellum</keyword>
<dbReference type="Gene3D" id="3.30.300.30">
    <property type="match status" value="1"/>
</dbReference>
<feature type="domain" description="Flagellar M-ring N-terminal" evidence="15">
    <location>
        <begin position="66"/>
        <end position="241"/>
    </location>
</feature>
<evidence type="ECO:0000256" key="2">
    <source>
        <dbReference type="ARBA" id="ARBA00004117"/>
    </source>
</evidence>
<keyword evidence="6" id="KW-1003">Cell membrane</keyword>
<dbReference type="NCBIfam" id="TIGR00206">
    <property type="entry name" value="fliF"/>
    <property type="match status" value="1"/>
</dbReference>
<evidence type="ECO:0000256" key="8">
    <source>
        <dbReference type="ARBA" id="ARBA00022989"/>
    </source>
</evidence>
<dbReference type="EMBL" id="CP021425">
    <property type="protein sequence ID" value="ARU57590.1"/>
    <property type="molecule type" value="Genomic_DNA"/>
</dbReference>
<dbReference type="GO" id="GO:0003774">
    <property type="term" value="F:cytoskeletal motor activity"/>
    <property type="evidence" value="ECO:0007669"/>
    <property type="project" value="InterPro"/>
</dbReference>
<evidence type="ECO:0000256" key="13">
    <source>
        <dbReference type="SAM" id="MobiDB-lite"/>
    </source>
</evidence>
<accession>A0A1Y0IBF4</accession>
<dbReference type="Pfam" id="PF08345">
    <property type="entry name" value="YscJ_FliF_C"/>
    <property type="match status" value="1"/>
</dbReference>
<comment type="subunit">
    <text evidence="11">The basal body constitutes a major portion of the flagellar organelle and consists of four rings (L,P,S, and M) mounted on a central rod. The M ring is integral to the inner membrane of the cell and may be connected to the flagellar rod via the S ring. The S (supramembrane ring) lies just distal to the M ring. The L and P rings lie in the outer membrane and the periplasmic space, respectively.</text>
</comment>
<evidence type="ECO:0000256" key="14">
    <source>
        <dbReference type="SAM" id="Phobius"/>
    </source>
</evidence>
<keyword evidence="9 14" id="KW-0472">Membrane</keyword>
<dbReference type="AlphaFoldDB" id="A0A1Y0IBF4"/>
<organism evidence="17 18">
    <name type="scientific">Oleiphilus messinensis</name>
    <dbReference type="NCBI Taxonomy" id="141451"/>
    <lineage>
        <taxon>Bacteria</taxon>
        <taxon>Pseudomonadati</taxon>
        <taxon>Pseudomonadota</taxon>
        <taxon>Gammaproteobacteria</taxon>
        <taxon>Oceanospirillales</taxon>
        <taxon>Oleiphilaceae</taxon>
        <taxon>Oleiphilus</taxon>
    </lineage>
</organism>
<evidence type="ECO:0000313" key="18">
    <source>
        <dbReference type="Proteomes" id="UP000196027"/>
    </source>
</evidence>
<keyword evidence="18" id="KW-1185">Reference proteome</keyword>
<gene>
    <name evidence="17" type="ORF">OLMES_3560</name>
</gene>
<dbReference type="GO" id="GO:0005886">
    <property type="term" value="C:plasma membrane"/>
    <property type="evidence" value="ECO:0007669"/>
    <property type="project" value="UniProtKB-SubCell"/>
</dbReference>
<keyword evidence="17" id="KW-0969">Cilium</keyword>
<reference evidence="17 18" key="1">
    <citation type="submission" date="2017-05" db="EMBL/GenBank/DDBJ databases">
        <title>Genomic insights into alkan degradation activity of Oleiphilus messinensis.</title>
        <authorList>
            <person name="Kozyavkin S.A."/>
            <person name="Slesarev A.I."/>
            <person name="Golyshin P.N."/>
            <person name="Korzhenkov A."/>
            <person name="Golyshina O.N."/>
            <person name="Toshchakov S.V."/>
        </authorList>
    </citation>
    <scope>NUCLEOTIDE SEQUENCE [LARGE SCALE GENOMIC DNA]</scope>
    <source>
        <strain evidence="17 18">ME102</strain>
    </source>
</reference>
<dbReference type="Pfam" id="PF01514">
    <property type="entry name" value="YscJ_FliF"/>
    <property type="match status" value="1"/>
</dbReference>
<feature type="domain" description="Flagellar M-ring C-terminal" evidence="16">
    <location>
        <begin position="274"/>
        <end position="444"/>
    </location>
</feature>
<dbReference type="InterPro" id="IPR013556">
    <property type="entry name" value="Flag_M-ring_C"/>
</dbReference>
<evidence type="ECO:0000256" key="1">
    <source>
        <dbReference type="ARBA" id="ARBA00003820"/>
    </source>
</evidence>
<evidence type="ECO:0000256" key="3">
    <source>
        <dbReference type="ARBA" id="ARBA00004651"/>
    </source>
</evidence>
<evidence type="ECO:0000256" key="9">
    <source>
        <dbReference type="ARBA" id="ARBA00023136"/>
    </source>
</evidence>
<proteinExistence type="inferred from homology"/>
<evidence type="ECO:0000256" key="12">
    <source>
        <dbReference type="PIRNR" id="PIRNR004862"/>
    </source>
</evidence>
<keyword evidence="7 14" id="KW-0812">Transmembrane</keyword>
<evidence type="ECO:0000256" key="7">
    <source>
        <dbReference type="ARBA" id="ARBA00022692"/>
    </source>
</evidence>
<protein>
    <recommendedName>
        <fullName evidence="5 12">Flagellar M-ring protein</fullName>
    </recommendedName>
</protein>
<keyword evidence="17" id="KW-0966">Cell projection</keyword>
<evidence type="ECO:0000256" key="11">
    <source>
        <dbReference type="ARBA" id="ARBA00025936"/>
    </source>
</evidence>
<evidence type="ECO:0000259" key="15">
    <source>
        <dbReference type="Pfam" id="PF01514"/>
    </source>
</evidence>
<evidence type="ECO:0000313" key="17">
    <source>
        <dbReference type="EMBL" id="ARU57590.1"/>
    </source>
</evidence>
<dbReference type="PANTHER" id="PTHR30046:SF0">
    <property type="entry name" value="FLAGELLAR M-RING PROTEIN"/>
    <property type="match status" value="1"/>
</dbReference>
<feature type="region of interest" description="Disordered" evidence="13">
    <location>
        <begin position="1"/>
        <end position="27"/>
    </location>
</feature>
<dbReference type="InterPro" id="IPR043427">
    <property type="entry name" value="YscJ/FliF"/>
</dbReference>
<dbReference type="GO" id="GO:0009431">
    <property type="term" value="C:bacterial-type flagellum basal body, MS ring"/>
    <property type="evidence" value="ECO:0007669"/>
    <property type="project" value="InterPro"/>
</dbReference>
<keyword evidence="17" id="KW-0282">Flagellum</keyword>
<dbReference type="GO" id="GO:0071973">
    <property type="term" value="P:bacterial-type flagellum-dependent cell motility"/>
    <property type="evidence" value="ECO:0007669"/>
    <property type="project" value="InterPro"/>
</dbReference>
<evidence type="ECO:0000256" key="4">
    <source>
        <dbReference type="ARBA" id="ARBA00007971"/>
    </source>
</evidence>
<dbReference type="PANTHER" id="PTHR30046">
    <property type="entry name" value="FLAGELLAR M-RING PROTEIN"/>
    <property type="match status" value="1"/>
</dbReference>
<dbReference type="PIRSF" id="PIRSF004862">
    <property type="entry name" value="FliF"/>
    <property type="match status" value="1"/>
</dbReference>
<dbReference type="Proteomes" id="UP000196027">
    <property type="component" value="Chromosome"/>
</dbReference>
<dbReference type="PRINTS" id="PR01009">
    <property type="entry name" value="FLGMRINGFLIF"/>
</dbReference>
<dbReference type="InterPro" id="IPR006182">
    <property type="entry name" value="FliF_N_dom"/>
</dbReference>
<feature type="region of interest" description="Disordered" evidence="13">
    <location>
        <begin position="314"/>
        <end position="355"/>
    </location>
</feature>
<comment type="function">
    <text evidence="1 12">The M ring may be actively involved in energy transduction.</text>
</comment>
<evidence type="ECO:0000256" key="10">
    <source>
        <dbReference type="ARBA" id="ARBA00023143"/>
    </source>
</evidence>
<evidence type="ECO:0000256" key="5">
    <source>
        <dbReference type="ARBA" id="ARBA00017949"/>
    </source>
</evidence>
<comment type="subcellular location">
    <subcellularLocation>
        <location evidence="2 12">Bacterial flagellum basal body</location>
    </subcellularLocation>
    <subcellularLocation>
        <location evidence="3">Cell membrane</location>
        <topology evidence="3">Multi-pass membrane protein</topology>
    </subcellularLocation>
</comment>
<dbReference type="OrthoDB" id="8554211at2"/>
<name>A0A1Y0IBF4_9GAMM</name>
<dbReference type="RefSeq" id="WP_087462467.1">
    <property type="nucleotide sequence ID" value="NZ_CP021425.1"/>
</dbReference>